<feature type="non-terminal residue" evidence="5">
    <location>
        <position position="1"/>
    </location>
</feature>
<dbReference type="PROSITE" id="PS50013">
    <property type="entry name" value="CHROMO_2"/>
    <property type="match status" value="1"/>
</dbReference>
<evidence type="ECO:0000313" key="5">
    <source>
        <dbReference type="EMBL" id="KAK1800326.1"/>
    </source>
</evidence>
<dbReference type="InterPro" id="IPR016197">
    <property type="entry name" value="Chromo-like_dom_sf"/>
</dbReference>
<dbReference type="Gene3D" id="3.30.420.10">
    <property type="entry name" value="Ribonuclease H-like superfamily/Ribonuclease H"/>
    <property type="match status" value="1"/>
</dbReference>
<keyword evidence="6" id="KW-1185">Reference proteome</keyword>
<feature type="region of interest" description="Disordered" evidence="3">
    <location>
        <begin position="345"/>
        <end position="376"/>
    </location>
</feature>
<dbReference type="GO" id="GO:0005634">
    <property type="term" value="C:nucleus"/>
    <property type="evidence" value="ECO:0007669"/>
    <property type="project" value="UniProtKB-SubCell"/>
</dbReference>
<dbReference type="InterPro" id="IPR036397">
    <property type="entry name" value="RNaseH_sf"/>
</dbReference>
<gene>
    <name evidence="5" type="ORF">P4O66_005466</name>
</gene>
<dbReference type="Pfam" id="PF00385">
    <property type="entry name" value="Chromo"/>
    <property type="match status" value="1"/>
</dbReference>
<feature type="compositionally biased region" description="Polar residues" evidence="3">
    <location>
        <begin position="365"/>
        <end position="376"/>
    </location>
</feature>
<sequence>NLEYMRTARQLSPRQACWSLFFSRFNFKIMYRPGIWNTKADALSRVHLEEREETMEKETILPTQVHLASIQWEINVEIKQATQGAVTPMECPTGKCYAPASCQDCLLAHFSLAMDHPGETHTHQLIAHRYWWETMMSDVHRCISSCSVCGQSKMPKTLPASKLMPLPAPERPWSHIALDFVTDLPCSEGTTTILTVVDRFSRGSTHYRTEIRNSRIESGLHFWRNMADRHRGETPVYLPGDRVWLSMRDFRKPGSCRVQTGPQPVIAGLLDEASPGKTPPQPIDYNRSPVFAVHHILDSRRRGGSLQYLVDWEGFGPEEQSWVPRRDVLDPALISDFHARYLDRQAPHPWGRPRHIPTDGARTRPVSTVLTRGSHG</sequence>
<evidence type="ECO:0000256" key="3">
    <source>
        <dbReference type="SAM" id="MobiDB-lite"/>
    </source>
</evidence>
<protein>
    <recommendedName>
        <fullName evidence="2">Gypsy retrotransposon integrase-like protein 1</fullName>
    </recommendedName>
</protein>
<dbReference type="Gene3D" id="2.40.50.40">
    <property type="match status" value="1"/>
</dbReference>
<dbReference type="EMBL" id="JAROKS010000010">
    <property type="protein sequence ID" value="KAK1800326.1"/>
    <property type="molecule type" value="Genomic_DNA"/>
</dbReference>
<dbReference type="Gene3D" id="1.10.340.70">
    <property type="match status" value="1"/>
</dbReference>
<evidence type="ECO:0000256" key="2">
    <source>
        <dbReference type="ARBA" id="ARBA00039658"/>
    </source>
</evidence>
<dbReference type="SUPFAM" id="SSF54160">
    <property type="entry name" value="Chromo domain-like"/>
    <property type="match status" value="1"/>
</dbReference>
<dbReference type="InterPro" id="IPR012337">
    <property type="entry name" value="RNaseH-like_sf"/>
</dbReference>
<reference evidence="5" key="1">
    <citation type="submission" date="2023-03" db="EMBL/GenBank/DDBJ databases">
        <title>Electrophorus voltai genome.</title>
        <authorList>
            <person name="Bian C."/>
        </authorList>
    </citation>
    <scope>NUCLEOTIDE SEQUENCE</scope>
    <source>
        <strain evidence="5">CB-2022</strain>
        <tissue evidence="5">Muscle</tissue>
    </source>
</reference>
<dbReference type="Pfam" id="PF17921">
    <property type="entry name" value="Integrase_H2C2"/>
    <property type="match status" value="1"/>
</dbReference>
<evidence type="ECO:0000259" key="4">
    <source>
        <dbReference type="PROSITE" id="PS50013"/>
    </source>
</evidence>
<accession>A0AAD9E028</accession>
<evidence type="ECO:0000313" key="6">
    <source>
        <dbReference type="Proteomes" id="UP001239994"/>
    </source>
</evidence>
<feature type="domain" description="Chromo" evidence="4">
    <location>
        <begin position="291"/>
        <end position="349"/>
    </location>
</feature>
<dbReference type="SUPFAM" id="SSF53098">
    <property type="entry name" value="Ribonuclease H-like"/>
    <property type="match status" value="1"/>
</dbReference>
<dbReference type="InterPro" id="IPR023780">
    <property type="entry name" value="Chromo_domain"/>
</dbReference>
<comment type="caution">
    <text evidence="5">The sequence shown here is derived from an EMBL/GenBank/DDBJ whole genome shotgun (WGS) entry which is preliminary data.</text>
</comment>
<dbReference type="PANTHER" id="PTHR37984:SF5">
    <property type="entry name" value="PROTEIN NYNRIN-LIKE"/>
    <property type="match status" value="1"/>
</dbReference>
<dbReference type="InterPro" id="IPR050951">
    <property type="entry name" value="Retrovirus_Pol_polyprotein"/>
</dbReference>
<dbReference type="Proteomes" id="UP001239994">
    <property type="component" value="Unassembled WGS sequence"/>
</dbReference>
<dbReference type="InterPro" id="IPR000953">
    <property type="entry name" value="Chromo/chromo_shadow_dom"/>
</dbReference>
<organism evidence="5 6">
    <name type="scientific">Electrophorus voltai</name>
    <dbReference type="NCBI Taxonomy" id="2609070"/>
    <lineage>
        <taxon>Eukaryota</taxon>
        <taxon>Metazoa</taxon>
        <taxon>Chordata</taxon>
        <taxon>Craniata</taxon>
        <taxon>Vertebrata</taxon>
        <taxon>Euteleostomi</taxon>
        <taxon>Actinopterygii</taxon>
        <taxon>Neopterygii</taxon>
        <taxon>Teleostei</taxon>
        <taxon>Ostariophysi</taxon>
        <taxon>Gymnotiformes</taxon>
        <taxon>Gymnotoidei</taxon>
        <taxon>Gymnotidae</taxon>
        <taxon>Electrophorus</taxon>
    </lineage>
</organism>
<evidence type="ECO:0000256" key="1">
    <source>
        <dbReference type="ARBA" id="ARBA00004123"/>
    </source>
</evidence>
<dbReference type="GO" id="GO:0003676">
    <property type="term" value="F:nucleic acid binding"/>
    <property type="evidence" value="ECO:0007669"/>
    <property type="project" value="InterPro"/>
</dbReference>
<dbReference type="SMART" id="SM00298">
    <property type="entry name" value="CHROMO"/>
    <property type="match status" value="1"/>
</dbReference>
<dbReference type="InterPro" id="IPR041588">
    <property type="entry name" value="Integrase_H2C2"/>
</dbReference>
<name>A0AAD9E028_9TELE</name>
<proteinExistence type="predicted"/>
<comment type="subcellular location">
    <subcellularLocation>
        <location evidence="1">Nucleus</location>
    </subcellularLocation>
</comment>
<dbReference type="PANTHER" id="PTHR37984">
    <property type="entry name" value="PROTEIN CBG26694"/>
    <property type="match status" value="1"/>
</dbReference>
<dbReference type="AlphaFoldDB" id="A0AAD9E028"/>